<keyword evidence="1" id="KW-1133">Transmembrane helix</keyword>
<keyword evidence="1" id="KW-0812">Transmembrane</keyword>
<name>A0A564UIM1_9FIRM</name>
<proteinExistence type="predicted"/>
<sequence>MTEALTSSFTTAVGTVKTDVLTMISTALPAGLAIMGIGLAVRIGINFFRSIANS</sequence>
<dbReference type="Proteomes" id="UP000409147">
    <property type="component" value="Unassembled WGS sequence"/>
</dbReference>
<organism evidence="2 3">
    <name type="scientific">Blautia obeum</name>
    <dbReference type="NCBI Taxonomy" id="40520"/>
    <lineage>
        <taxon>Bacteria</taxon>
        <taxon>Bacillati</taxon>
        <taxon>Bacillota</taxon>
        <taxon>Clostridia</taxon>
        <taxon>Lachnospirales</taxon>
        <taxon>Lachnospiraceae</taxon>
        <taxon>Blautia</taxon>
    </lineage>
</organism>
<reference evidence="2 3" key="1">
    <citation type="submission" date="2019-07" db="EMBL/GenBank/DDBJ databases">
        <authorList>
            <person name="Hibberd C M."/>
            <person name="Gehrig L. J."/>
            <person name="Chang H.-W."/>
            <person name="Venkatesh S."/>
        </authorList>
    </citation>
    <scope>NUCLEOTIDE SEQUENCE [LARGE SCALE GENOMIC DNA]</scope>
    <source>
        <strain evidence="2">Ruminococcus_obeum_SSTS_Bg7063</strain>
    </source>
</reference>
<evidence type="ECO:0000313" key="3">
    <source>
        <dbReference type="Proteomes" id="UP000409147"/>
    </source>
</evidence>
<gene>
    <name evidence="2" type="ORF">ROSSTS7063_02969</name>
</gene>
<keyword evidence="3" id="KW-1185">Reference proteome</keyword>
<feature type="transmembrane region" description="Helical" evidence="1">
    <location>
        <begin position="20"/>
        <end position="41"/>
    </location>
</feature>
<dbReference type="EMBL" id="CABHNB010000043">
    <property type="protein sequence ID" value="VUX19366.1"/>
    <property type="molecule type" value="Genomic_DNA"/>
</dbReference>
<keyword evidence="1" id="KW-0472">Membrane</keyword>
<evidence type="ECO:0000313" key="2">
    <source>
        <dbReference type="EMBL" id="VUX19366.1"/>
    </source>
</evidence>
<evidence type="ECO:0000256" key="1">
    <source>
        <dbReference type="SAM" id="Phobius"/>
    </source>
</evidence>
<protein>
    <submittedName>
        <fullName evidence="2">Uncharacterized protein</fullName>
    </submittedName>
</protein>
<accession>A0A564UIM1</accession>
<dbReference type="RefSeq" id="WP_186290965.1">
    <property type="nucleotide sequence ID" value="NZ_CABHNB010000043.1"/>
</dbReference>
<dbReference type="AlphaFoldDB" id="A0A564UIM1"/>